<feature type="signal peptide" evidence="1">
    <location>
        <begin position="1"/>
        <end position="29"/>
    </location>
</feature>
<accession>A0A1M7HID7</accession>
<dbReference type="EMBL" id="FRAS01000050">
    <property type="protein sequence ID" value="SHM28240.1"/>
    <property type="molecule type" value="Genomic_DNA"/>
</dbReference>
<evidence type="ECO:0000256" key="1">
    <source>
        <dbReference type="SAM" id="SignalP"/>
    </source>
</evidence>
<evidence type="ECO:0000313" key="2">
    <source>
        <dbReference type="EMBL" id="SHM28240.1"/>
    </source>
</evidence>
<proteinExistence type="predicted"/>
<protein>
    <submittedName>
        <fullName evidence="2">Uncharacterized protein</fullName>
    </submittedName>
</protein>
<dbReference type="STRING" id="1121959.SAMN02746009_04237"/>
<dbReference type="Proteomes" id="UP000183947">
    <property type="component" value="Unassembled WGS sequence"/>
</dbReference>
<gene>
    <name evidence="2" type="ORF">SAMN02746009_04237</name>
</gene>
<sequence length="65" mass="6409">MKRKMMMFGAAALLSGGALFGFTSPTPTAADCPLKGTPDCPLVQNCAQAGTPACTAGAPSCCAAK</sequence>
<name>A0A1M7HID7_9BACT</name>
<dbReference type="OrthoDB" id="839924at2"/>
<keyword evidence="3" id="KW-1185">Reference proteome</keyword>
<dbReference type="AlphaFoldDB" id="A0A1M7HID7"/>
<evidence type="ECO:0000313" key="3">
    <source>
        <dbReference type="Proteomes" id="UP000183947"/>
    </source>
</evidence>
<reference evidence="3" key="1">
    <citation type="submission" date="2016-11" db="EMBL/GenBank/DDBJ databases">
        <authorList>
            <person name="Varghese N."/>
            <person name="Submissions S."/>
        </authorList>
    </citation>
    <scope>NUCLEOTIDE SEQUENCE [LARGE SCALE GENOMIC DNA]</scope>
    <source>
        <strain evidence="3">DSM 18569</strain>
    </source>
</reference>
<organism evidence="2 3">
    <name type="scientific">Hymenobacter psychrotolerans DSM 18569</name>
    <dbReference type="NCBI Taxonomy" id="1121959"/>
    <lineage>
        <taxon>Bacteria</taxon>
        <taxon>Pseudomonadati</taxon>
        <taxon>Bacteroidota</taxon>
        <taxon>Cytophagia</taxon>
        <taxon>Cytophagales</taxon>
        <taxon>Hymenobacteraceae</taxon>
        <taxon>Hymenobacter</taxon>
    </lineage>
</organism>
<keyword evidence="1" id="KW-0732">Signal</keyword>
<dbReference type="RefSeq" id="WP_073289192.1">
    <property type="nucleotide sequence ID" value="NZ_FRAS01000050.1"/>
</dbReference>
<feature type="chain" id="PRO_5012997605" evidence="1">
    <location>
        <begin position="30"/>
        <end position="65"/>
    </location>
</feature>